<dbReference type="EMBL" id="JAAMRD010000014">
    <property type="protein sequence ID" value="MBA1305892.1"/>
    <property type="molecule type" value="Genomic_DNA"/>
</dbReference>
<feature type="compositionally biased region" description="Basic and acidic residues" evidence="1">
    <location>
        <begin position="35"/>
        <end position="50"/>
    </location>
</feature>
<dbReference type="AlphaFoldDB" id="A0AA40V8F5"/>
<feature type="compositionally biased region" description="Basic and acidic residues" evidence="1">
    <location>
        <begin position="1"/>
        <end position="24"/>
    </location>
</feature>
<accession>A0AA40V8F5</accession>
<dbReference type="RefSeq" id="WP_181121601.1">
    <property type="nucleotide sequence ID" value="NZ_JAAMRD010000014.1"/>
</dbReference>
<comment type="caution">
    <text evidence="2">The sequence shown here is derived from an EMBL/GenBank/DDBJ whole genome shotgun (WGS) entry which is preliminary data.</text>
</comment>
<evidence type="ECO:0000256" key="1">
    <source>
        <dbReference type="SAM" id="MobiDB-lite"/>
    </source>
</evidence>
<evidence type="ECO:0000313" key="3">
    <source>
        <dbReference type="Proteomes" id="UP001138621"/>
    </source>
</evidence>
<sequence>MEWADAKRGGDGTCRKGGKAREKPANALTEYQIDGYERQYHESGEAKAAG</sequence>
<feature type="region of interest" description="Disordered" evidence="1">
    <location>
        <begin position="1"/>
        <end position="50"/>
    </location>
</feature>
<proteinExistence type="predicted"/>
<dbReference type="Proteomes" id="UP001138621">
    <property type="component" value="Unassembled WGS sequence"/>
</dbReference>
<gene>
    <name evidence="2" type="ORF">G7024_15990</name>
</gene>
<name>A0AA40V8F5_STUST</name>
<evidence type="ECO:0000313" key="2">
    <source>
        <dbReference type="EMBL" id="MBA1305892.1"/>
    </source>
</evidence>
<protein>
    <submittedName>
        <fullName evidence="2">Uncharacterized protein</fullName>
    </submittedName>
</protein>
<reference evidence="2" key="1">
    <citation type="submission" date="2020-02" db="EMBL/GenBank/DDBJ databases">
        <title>Synteny-based analysis reveals conserved mechanism for high triclosan tolerance in Pseudomonas, as well as instances of horizontal transfer.</title>
        <authorList>
            <person name="Mcfarland A.G."/>
            <person name="Bertucci H.K."/>
            <person name="Litmann E."/>
            <person name="Shen J."/>
            <person name="Huttenhower C."/>
            <person name="Hartmann E.M."/>
        </authorList>
    </citation>
    <scope>NUCLEOTIDE SEQUENCE</scope>
    <source>
        <strain evidence="2">109A1</strain>
    </source>
</reference>
<organism evidence="2 3">
    <name type="scientific">Stutzerimonas stutzeri</name>
    <name type="common">Pseudomonas stutzeri</name>
    <dbReference type="NCBI Taxonomy" id="316"/>
    <lineage>
        <taxon>Bacteria</taxon>
        <taxon>Pseudomonadati</taxon>
        <taxon>Pseudomonadota</taxon>
        <taxon>Gammaproteobacteria</taxon>
        <taxon>Pseudomonadales</taxon>
        <taxon>Pseudomonadaceae</taxon>
        <taxon>Stutzerimonas</taxon>
    </lineage>
</organism>